<feature type="domain" description="LTD" evidence="2">
    <location>
        <begin position="287"/>
        <end position="413"/>
    </location>
</feature>
<sequence length="618" mass="65708">MTHIIPRFLCIALLWCALCTSGRAQDTIYYQDFETPDEGTLDYSTNVAPYGSGGLPTWNVVSRIKGIETAYSGDSFWAVRDADNALASEPVGRLTFDAGDICRLTSARFVFAYNVIGYDGGDDFGYELYLDGFLHERVILVDGRNGGGVSTDGWVTDTVAVPGTAQTAKLVLYFDQNGDDVAGLDNLQLLATGTNGSCAAVCGIKLGKPKLDCTDFTAAADGVRLTLPYRGAEAGVRVRIDGGTVGGDDPALVQDGKIDVQGLQEGQSYILRVDGGDCALELSLDLPADQCAPSDLVINEVLADPGEDINGDGMINAGDEFVEIYNTGDQTVDVADHTLHDGSNSGPRFIFPDGAVLGPRETFVVFAAGSDQLTASCEYGIASGFLGLNNDSPETVTLRNPAGRVVAQASFDDAPAGESLTLHPDGNSAGGYVPYSSIDPDATSQPCSQVVAAPVELLFFTATPMQDAVRLDWATASEQNNERFVVERSKAGRVFETVGQVPAGDGTYVLVDNTPFPGQNLYRLRQLDFDGAETIYGPISVRLDSGIIRLYPNPVVSKVFLSGELPADQPVTIFRSDGHVMLRTQGTTIDVSHFPAGSYYLRLEGGGGAPQSLRFIKE</sequence>
<dbReference type="Pfam" id="PF00932">
    <property type="entry name" value="LTD"/>
    <property type="match status" value="1"/>
</dbReference>
<dbReference type="InterPro" id="IPR036415">
    <property type="entry name" value="Lamin_tail_dom_sf"/>
</dbReference>
<reference evidence="3" key="1">
    <citation type="submission" date="2021-12" db="EMBL/GenBank/DDBJ databases">
        <authorList>
            <person name="Rodrigo-Torres L."/>
            <person name="Arahal R. D."/>
            <person name="Lucena T."/>
        </authorList>
    </citation>
    <scope>NUCLEOTIDE SEQUENCE</scope>
    <source>
        <strain evidence="3">CECT 8419</strain>
    </source>
</reference>
<dbReference type="PROSITE" id="PS51841">
    <property type="entry name" value="LTD"/>
    <property type="match status" value="1"/>
</dbReference>
<feature type="signal peptide" evidence="1">
    <location>
        <begin position="1"/>
        <end position="24"/>
    </location>
</feature>
<dbReference type="RefSeq" id="WP_238750631.1">
    <property type="nucleotide sequence ID" value="NZ_CAKLPZ010000002.1"/>
</dbReference>
<comment type="caution">
    <text evidence="3">The sequence shown here is derived from an EMBL/GenBank/DDBJ whole genome shotgun (WGS) entry which is preliminary data.</text>
</comment>
<dbReference type="Gene3D" id="2.60.40.1260">
    <property type="entry name" value="Lamin Tail domain"/>
    <property type="match status" value="1"/>
</dbReference>
<dbReference type="InterPro" id="IPR001322">
    <property type="entry name" value="Lamin_tail_dom"/>
</dbReference>
<organism evidence="3 4">
    <name type="scientific">Neolewinella maritima</name>
    <dbReference type="NCBI Taxonomy" id="1383882"/>
    <lineage>
        <taxon>Bacteria</taxon>
        <taxon>Pseudomonadati</taxon>
        <taxon>Bacteroidota</taxon>
        <taxon>Saprospiria</taxon>
        <taxon>Saprospirales</taxon>
        <taxon>Lewinellaceae</taxon>
        <taxon>Neolewinella</taxon>
    </lineage>
</organism>
<dbReference type="EMBL" id="CAKLPZ010000002">
    <property type="protein sequence ID" value="CAH1000593.1"/>
    <property type="molecule type" value="Genomic_DNA"/>
</dbReference>
<evidence type="ECO:0000313" key="3">
    <source>
        <dbReference type="EMBL" id="CAH1000593.1"/>
    </source>
</evidence>
<keyword evidence="4" id="KW-1185">Reference proteome</keyword>
<evidence type="ECO:0000256" key="1">
    <source>
        <dbReference type="SAM" id="SignalP"/>
    </source>
</evidence>
<keyword evidence="1" id="KW-0732">Signal</keyword>
<dbReference type="NCBIfam" id="TIGR04183">
    <property type="entry name" value="Por_Secre_tail"/>
    <property type="match status" value="1"/>
</dbReference>
<gene>
    <name evidence="3" type="ORF">LEM8419_01727</name>
</gene>
<name>A0ABN8F1H5_9BACT</name>
<dbReference type="InterPro" id="IPR026444">
    <property type="entry name" value="Secre_tail"/>
</dbReference>
<evidence type="ECO:0000313" key="4">
    <source>
        <dbReference type="Proteomes" id="UP000837803"/>
    </source>
</evidence>
<proteinExistence type="predicted"/>
<accession>A0ABN8F1H5</accession>
<protein>
    <recommendedName>
        <fullName evidence="2">LTD domain-containing protein</fullName>
    </recommendedName>
</protein>
<feature type="chain" id="PRO_5045547684" description="LTD domain-containing protein" evidence="1">
    <location>
        <begin position="25"/>
        <end position="618"/>
    </location>
</feature>
<dbReference type="SUPFAM" id="SSF74853">
    <property type="entry name" value="Lamin A/C globular tail domain"/>
    <property type="match status" value="1"/>
</dbReference>
<evidence type="ECO:0000259" key="2">
    <source>
        <dbReference type="PROSITE" id="PS51841"/>
    </source>
</evidence>
<dbReference type="Proteomes" id="UP000837803">
    <property type="component" value="Unassembled WGS sequence"/>
</dbReference>